<feature type="compositionally biased region" description="Basic and acidic residues" evidence="3">
    <location>
        <begin position="39"/>
        <end position="52"/>
    </location>
</feature>
<dbReference type="SUPFAM" id="SSF88713">
    <property type="entry name" value="Glycoside hydrolase/deacetylase"/>
    <property type="match status" value="1"/>
</dbReference>
<dbReference type="Proteomes" id="UP001596395">
    <property type="component" value="Unassembled WGS sequence"/>
</dbReference>
<dbReference type="InterPro" id="IPR011330">
    <property type="entry name" value="Glyco_hydro/deAcase_b/a-brl"/>
</dbReference>
<sequence>MDTIGGSSTDDETDPNTSDESTTTVGTEPSDSTTNEETTTSKEPKGLIDDFEDLSKWDVKKGRLEPMKEDAYEGSQSAALKRTGPEPVIERAVDLNAAKANLSLAVNLNTEEHAVLDVRLINENQSNEVVLAESVRASTSGFWHRLDMGATGVSGLPDLSNVTKIRIRMRGGGDGGSVRIDDLKTVPTPDKGYVAVVFDDAQESDYTKGFEILKQYDIPATSAIVTDHVGDDGFLSLDQMKEMKQAGWEMASHSATHANLLNASRLEAEREVVNAKEWLVENGFETGAQNFVYPYGLYDNNLLSFVEKYHDMGFGFFSTRNAANGYITDPMTISRGDGRHIEKAKSMVDLAHLYNDLEIITFHGIDRGGKFDVTSDEFAEFAEYLNQANVKPITLSQVKKKFQKKSQHW</sequence>
<gene>
    <name evidence="5" type="ORF">ACFQGB_21135</name>
</gene>
<proteinExistence type="predicted"/>
<feature type="region of interest" description="Disordered" evidence="3">
    <location>
        <begin position="1"/>
        <end position="52"/>
    </location>
</feature>
<evidence type="ECO:0000256" key="3">
    <source>
        <dbReference type="SAM" id="MobiDB-lite"/>
    </source>
</evidence>
<evidence type="ECO:0000313" key="5">
    <source>
        <dbReference type="EMBL" id="MFC6955375.1"/>
    </source>
</evidence>
<evidence type="ECO:0000313" key="6">
    <source>
        <dbReference type="Proteomes" id="UP001596395"/>
    </source>
</evidence>
<comment type="subcellular location">
    <subcellularLocation>
        <location evidence="1">Secreted</location>
    </subcellularLocation>
</comment>
<evidence type="ECO:0000256" key="1">
    <source>
        <dbReference type="ARBA" id="ARBA00004613"/>
    </source>
</evidence>
<keyword evidence="6" id="KW-1185">Reference proteome</keyword>
<feature type="domain" description="NodB homology" evidence="4">
    <location>
        <begin position="192"/>
        <end position="396"/>
    </location>
</feature>
<feature type="compositionally biased region" description="Polar residues" evidence="3">
    <location>
        <begin position="15"/>
        <end position="26"/>
    </location>
</feature>
<dbReference type="EMBL" id="JBHSXN010000006">
    <property type="protein sequence ID" value="MFC6955375.1"/>
    <property type="molecule type" value="Genomic_DNA"/>
</dbReference>
<protein>
    <submittedName>
        <fullName evidence="5">Polysaccharide deacetylase family protein</fullName>
    </submittedName>
</protein>
<dbReference type="InterPro" id="IPR051398">
    <property type="entry name" value="Polysacch_Deacetylase"/>
</dbReference>
<dbReference type="Gene3D" id="3.20.20.370">
    <property type="entry name" value="Glycoside hydrolase/deacetylase"/>
    <property type="match status" value="1"/>
</dbReference>
<dbReference type="Pfam" id="PF01522">
    <property type="entry name" value="Polysacc_deac_1"/>
    <property type="match status" value="1"/>
</dbReference>
<keyword evidence="2" id="KW-0732">Signal</keyword>
<dbReference type="GO" id="GO:0005576">
    <property type="term" value="C:extracellular region"/>
    <property type="evidence" value="ECO:0007669"/>
    <property type="project" value="UniProtKB-SubCell"/>
</dbReference>
<comment type="caution">
    <text evidence="5">The sequence shown here is derived from an EMBL/GenBank/DDBJ whole genome shotgun (WGS) entry which is preliminary data.</text>
</comment>
<dbReference type="RefSeq" id="WP_336352302.1">
    <property type="nucleotide sequence ID" value="NZ_JAZAQL010000006.1"/>
</dbReference>
<evidence type="ECO:0000256" key="2">
    <source>
        <dbReference type="ARBA" id="ARBA00022729"/>
    </source>
</evidence>
<dbReference type="AlphaFoldDB" id="A0ABD5VIK6"/>
<dbReference type="PANTHER" id="PTHR34216">
    <property type="match status" value="1"/>
</dbReference>
<name>A0ABD5VIK6_9EURY</name>
<organism evidence="5 6">
    <name type="scientific">Halorubellus litoreus</name>
    <dbReference type="NCBI Taxonomy" id="755308"/>
    <lineage>
        <taxon>Archaea</taxon>
        <taxon>Methanobacteriati</taxon>
        <taxon>Methanobacteriota</taxon>
        <taxon>Stenosarchaea group</taxon>
        <taxon>Halobacteria</taxon>
        <taxon>Halobacteriales</taxon>
        <taxon>Halorubellaceae</taxon>
        <taxon>Halorubellus</taxon>
    </lineage>
</organism>
<dbReference type="PROSITE" id="PS51677">
    <property type="entry name" value="NODB"/>
    <property type="match status" value="1"/>
</dbReference>
<evidence type="ECO:0000259" key="4">
    <source>
        <dbReference type="PROSITE" id="PS51677"/>
    </source>
</evidence>
<reference evidence="5 6" key="1">
    <citation type="journal article" date="2019" name="Int. J. Syst. Evol. Microbiol.">
        <title>The Global Catalogue of Microorganisms (GCM) 10K type strain sequencing project: providing services to taxonomists for standard genome sequencing and annotation.</title>
        <authorList>
            <consortium name="The Broad Institute Genomics Platform"/>
            <consortium name="The Broad Institute Genome Sequencing Center for Infectious Disease"/>
            <person name="Wu L."/>
            <person name="Ma J."/>
        </authorList>
    </citation>
    <scope>NUCLEOTIDE SEQUENCE [LARGE SCALE GENOMIC DNA]</scope>
    <source>
        <strain evidence="5 6">GX26</strain>
    </source>
</reference>
<dbReference type="PANTHER" id="PTHR34216:SF3">
    <property type="entry name" value="POLY-BETA-1,6-N-ACETYL-D-GLUCOSAMINE N-DEACETYLASE"/>
    <property type="match status" value="1"/>
</dbReference>
<accession>A0ABD5VIK6</accession>
<dbReference type="CDD" id="cd10970">
    <property type="entry name" value="CE4_DAC_u1_6s"/>
    <property type="match status" value="1"/>
</dbReference>
<feature type="compositionally biased region" description="Low complexity" evidence="3">
    <location>
        <begin position="27"/>
        <end position="38"/>
    </location>
</feature>
<dbReference type="InterPro" id="IPR002509">
    <property type="entry name" value="NODB_dom"/>
</dbReference>